<evidence type="ECO:0000313" key="3">
    <source>
        <dbReference type="Ensembl" id="ENSCSAVP00000014962.1"/>
    </source>
</evidence>
<dbReference type="Proteomes" id="UP000007875">
    <property type="component" value="Unassembled WGS sequence"/>
</dbReference>
<proteinExistence type="predicted"/>
<dbReference type="AlphaFoldDB" id="H2ZBJ7"/>
<evidence type="ECO:0000313" key="4">
    <source>
        <dbReference type="Proteomes" id="UP000007875"/>
    </source>
</evidence>
<accession>H2ZBJ7</accession>
<protein>
    <recommendedName>
        <fullName evidence="2">Galaxin-like repeats domain-containing protein</fullName>
    </recommendedName>
</protein>
<sequence>MKLYIALLAIAAAAVVQGQEGTPPPPSVPPPVGATLIPPARCKRAIQTCAVFDPSTNETTDVDYDHCLQFCCGSAVVDRSTDVVCCGNEVVGVPYNTVTQVCCNYNHQYAAHDLADGGDFCCGLNAYNNTARDLGCCVGYPGDPQMFNVFTEMCCAGIVQFAGDTAYTSCCGDTSYDRRTQSCPCQIPVVAFIPEKDASCCYDSTMSVQTPYNRSSEQCCNGVAYTVDQFCCAGVVGDIATQFCCGNEITAVDPAVAG</sequence>
<reference evidence="4" key="1">
    <citation type="submission" date="2003-08" db="EMBL/GenBank/DDBJ databases">
        <authorList>
            <person name="Birren B."/>
            <person name="Nusbaum C."/>
            <person name="Abebe A."/>
            <person name="Abouelleil A."/>
            <person name="Adekoya E."/>
            <person name="Ait-zahra M."/>
            <person name="Allen N."/>
            <person name="Allen T."/>
            <person name="An P."/>
            <person name="Anderson M."/>
            <person name="Anderson S."/>
            <person name="Arachchi H."/>
            <person name="Armbruster J."/>
            <person name="Bachantsang P."/>
            <person name="Baldwin J."/>
            <person name="Barry A."/>
            <person name="Bayul T."/>
            <person name="Blitshsteyn B."/>
            <person name="Bloom T."/>
            <person name="Blye J."/>
            <person name="Boguslavskiy L."/>
            <person name="Borowsky M."/>
            <person name="Boukhgalter B."/>
            <person name="Brunache A."/>
            <person name="Butler J."/>
            <person name="Calixte N."/>
            <person name="Calvo S."/>
            <person name="Camarata J."/>
            <person name="Campo K."/>
            <person name="Chang J."/>
            <person name="Cheshatsang Y."/>
            <person name="Citroen M."/>
            <person name="Collymore A."/>
            <person name="Considine T."/>
            <person name="Cook A."/>
            <person name="Cooke P."/>
            <person name="Corum B."/>
            <person name="Cuomo C."/>
            <person name="David R."/>
            <person name="Dawoe T."/>
            <person name="Degray S."/>
            <person name="Dodge S."/>
            <person name="Dooley K."/>
            <person name="Dorje P."/>
            <person name="Dorjee K."/>
            <person name="Dorris L."/>
            <person name="Duffey N."/>
            <person name="Dupes A."/>
            <person name="Elkins T."/>
            <person name="Engels R."/>
            <person name="Erickson J."/>
            <person name="Farina A."/>
            <person name="Faro S."/>
            <person name="Ferreira P."/>
            <person name="Fischer H."/>
            <person name="Fitzgerald M."/>
            <person name="Foley K."/>
            <person name="Gage D."/>
            <person name="Galagan J."/>
            <person name="Gearin G."/>
            <person name="Gnerre S."/>
            <person name="Gnirke A."/>
            <person name="Goyette A."/>
            <person name="Graham J."/>
            <person name="Grandbois E."/>
            <person name="Gyaltsen K."/>
            <person name="Hafez N."/>
            <person name="Hagopian D."/>
            <person name="Hagos B."/>
            <person name="Hall J."/>
            <person name="Hatcher B."/>
            <person name="Heller A."/>
            <person name="Higgins H."/>
            <person name="Honan T."/>
            <person name="Horn A."/>
            <person name="Houde N."/>
            <person name="Hughes L."/>
            <person name="Hulme W."/>
            <person name="Husby E."/>
            <person name="Iliev I."/>
            <person name="Jaffe D."/>
            <person name="Jones C."/>
            <person name="Kamal M."/>
            <person name="Kamat A."/>
            <person name="Kamvysselis M."/>
            <person name="Karlsson E."/>
            <person name="Kells C."/>
            <person name="Kieu A."/>
            <person name="Kisner P."/>
            <person name="Kodira C."/>
            <person name="Kulbokas E."/>
            <person name="Labutti K."/>
            <person name="Lama D."/>
            <person name="Landers T."/>
            <person name="Leger J."/>
            <person name="Levine S."/>
            <person name="Lewis D."/>
            <person name="Lewis T."/>
            <person name="Lindblad-toh K."/>
            <person name="Liu X."/>
            <person name="Lokyitsang T."/>
            <person name="Lokyitsang Y."/>
            <person name="Lucien O."/>
            <person name="Lui A."/>
            <person name="Ma L.J."/>
            <person name="Mabbitt R."/>
            <person name="Macdonald J."/>
            <person name="Maclean C."/>
            <person name="Major J."/>
            <person name="Manning J."/>
            <person name="Marabella R."/>
            <person name="Maru K."/>
            <person name="Matthews C."/>
            <person name="Mauceli E."/>
            <person name="Mccarthy M."/>
            <person name="Mcdonough S."/>
            <person name="Mcghee T."/>
            <person name="Meldrim J."/>
            <person name="Meneus L."/>
            <person name="Mesirov J."/>
            <person name="Mihalev A."/>
            <person name="Mihova T."/>
            <person name="Mikkelsen T."/>
            <person name="Mlenga V."/>
            <person name="Moru K."/>
            <person name="Mozes J."/>
            <person name="Mulrain L."/>
            <person name="Munson G."/>
            <person name="Naylor J."/>
            <person name="Newes C."/>
            <person name="Nguyen C."/>
            <person name="Nguyen N."/>
            <person name="Nguyen T."/>
            <person name="Nicol R."/>
            <person name="Nielsen C."/>
            <person name="Nizzari M."/>
            <person name="Norbu C."/>
            <person name="Norbu N."/>
            <person name="O'donnell P."/>
            <person name="Okoawo O."/>
            <person name="O'leary S."/>
            <person name="Omotosho B."/>
            <person name="O'neill K."/>
            <person name="Osman S."/>
            <person name="Parker S."/>
            <person name="Perrin D."/>
            <person name="Phunkhang P."/>
            <person name="Piqani B."/>
            <person name="Purcell S."/>
            <person name="Rachupka T."/>
            <person name="Ramasamy U."/>
            <person name="Rameau R."/>
            <person name="Ray V."/>
            <person name="Raymond C."/>
            <person name="Retta R."/>
            <person name="Richardson S."/>
            <person name="Rise C."/>
            <person name="Rodriguez J."/>
            <person name="Rogers J."/>
            <person name="Rogov P."/>
            <person name="Rutman M."/>
            <person name="Schupbach R."/>
            <person name="Seaman C."/>
            <person name="Settipalli S."/>
            <person name="Sharpe T."/>
            <person name="Sheridan J."/>
            <person name="Sherpa N."/>
            <person name="Shi J."/>
            <person name="Smirnov S."/>
            <person name="Smith C."/>
            <person name="Sougnez C."/>
            <person name="Spencer B."/>
            <person name="Stalker J."/>
            <person name="Stange-thomann N."/>
            <person name="Stavropoulos S."/>
            <person name="Stetson K."/>
            <person name="Stone C."/>
            <person name="Stone S."/>
            <person name="Stubbs M."/>
            <person name="Talamas J."/>
            <person name="Tchuinga P."/>
            <person name="Tenzing P."/>
            <person name="Tesfaye S."/>
            <person name="Theodore J."/>
            <person name="Thoulutsang Y."/>
            <person name="Topham K."/>
            <person name="Towey S."/>
            <person name="Tsamla T."/>
            <person name="Tsomo N."/>
            <person name="Vallee D."/>
            <person name="Vassiliev H."/>
            <person name="Venkataraman V."/>
            <person name="Vinson J."/>
            <person name="Vo A."/>
            <person name="Wade C."/>
            <person name="Wang S."/>
            <person name="Wangchuk T."/>
            <person name="Wangdi T."/>
            <person name="Whittaker C."/>
            <person name="Wilkinson J."/>
            <person name="Wu Y."/>
            <person name="Wyman D."/>
            <person name="Yadav S."/>
            <person name="Yang S."/>
            <person name="Yang X."/>
            <person name="Yeager S."/>
            <person name="Yee E."/>
            <person name="Young G."/>
            <person name="Zainoun J."/>
            <person name="Zembeck L."/>
            <person name="Zimmer A."/>
            <person name="Zody M."/>
            <person name="Lander E."/>
        </authorList>
    </citation>
    <scope>NUCLEOTIDE SEQUENCE [LARGE SCALE GENOMIC DNA]</scope>
</reference>
<dbReference type="Ensembl" id="ENSCSAVT00000015136.1">
    <property type="protein sequence ID" value="ENSCSAVP00000014962.1"/>
    <property type="gene ID" value="ENSCSAVG00000008765.1"/>
</dbReference>
<dbReference type="GeneTree" id="ENSGT00740000115816"/>
<dbReference type="Pfam" id="PF24748">
    <property type="entry name" value="Galaxin_repeat"/>
    <property type="match status" value="1"/>
</dbReference>
<reference evidence="3" key="2">
    <citation type="submission" date="2025-08" db="UniProtKB">
        <authorList>
            <consortium name="Ensembl"/>
        </authorList>
    </citation>
    <scope>IDENTIFICATION</scope>
</reference>
<feature type="domain" description="Galaxin-like repeats" evidence="2">
    <location>
        <begin position="120"/>
        <end position="221"/>
    </location>
</feature>
<dbReference type="InterPro" id="IPR056601">
    <property type="entry name" value="Galaxin_dom"/>
</dbReference>
<name>H2ZBJ7_CIOSA</name>
<dbReference type="PANTHER" id="PTHR34490">
    <property type="entry name" value="PROTEIN CBG12054-RELATED"/>
    <property type="match status" value="1"/>
</dbReference>
<feature type="chain" id="PRO_5003579188" description="Galaxin-like repeats domain-containing protein" evidence="1">
    <location>
        <begin position="19"/>
        <end position="258"/>
    </location>
</feature>
<feature type="signal peptide" evidence="1">
    <location>
        <begin position="1"/>
        <end position="18"/>
    </location>
</feature>
<dbReference type="InterPro" id="IPR055284">
    <property type="entry name" value="Galaxin-like"/>
</dbReference>
<keyword evidence="4" id="KW-1185">Reference proteome</keyword>
<organism evidence="3 4">
    <name type="scientific">Ciona savignyi</name>
    <name type="common">Pacific transparent sea squirt</name>
    <dbReference type="NCBI Taxonomy" id="51511"/>
    <lineage>
        <taxon>Eukaryota</taxon>
        <taxon>Metazoa</taxon>
        <taxon>Chordata</taxon>
        <taxon>Tunicata</taxon>
        <taxon>Ascidiacea</taxon>
        <taxon>Phlebobranchia</taxon>
        <taxon>Cionidae</taxon>
        <taxon>Ciona</taxon>
    </lineage>
</organism>
<evidence type="ECO:0000259" key="2">
    <source>
        <dbReference type="Pfam" id="PF24748"/>
    </source>
</evidence>
<reference evidence="3" key="3">
    <citation type="submission" date="2025-09" db="UniProtKB">
        <authorList>
            <consortium name="Ensembl"/>
        </authorList>
    </citation>
    <scope>IDENTIFICATION</scope>
</reference>
<keyword evidence="1" id="KW-0732">Signal</keyword>
<evidence type="ECO:0000256" key="1">
    <source>
        <dbReference type="SAM" id="SignalP"/>
    </source>
</evidence>